<dbReference type="Gene3D" id="1.10.630.10">
    <property type="entry name" value="Cytochrome P450"/>
    <property type="match status" value="1"/>
</dbReference>
<keyword evidence="4 9" id="KW-0349">Heme</keyword>
<evidence type="ECO:0000256" key="3">
    <source>
        <dbReference type="ARBA" id="ARBA00010617"/>
    </source>
</evidence>
<gene>
    <name evidence="11" type="ORF">HD556DRAFT_1468387</name>
</gene>
<evidence type="ECO:0000313" key="12">
    <source>
        <dbReference type="Proteomes" id="UP000719766"/>
    </source>
</evidence>
<evidence type="ECO:0000256" key="7">
    <source>
        <dbReference type="ARBA" id="ARBA00023004"/>
    </source>
</evidence>
<keyword evidence="8 10" id="KW-0503">Monooxygenase</keyword>
<organism evidence="11 12">
    <name type="scientific">Suillus plorans</name>
    <dbReference type="NCBI Taxonomy" id="116603"/>
    <lineage>
        <taxon>Eukaryota</taxon>
        <taxon>Fungi</taxon>
        <taxon>Dikarya</taxon>
        <taxon>Basidiomycota</taxon>
        <taxon>Agaricomycotina</taxon>
        <taxon>Agaricomycetes</taxon>
        <taxon>Agaricomycetidae</taxon>
        <taxon>Boletales</taxon>
        <taxon>Suillineae</taxon>
        <taxon>Suillaceae</taxon>
        <taxon>Suillus</taxon>
    </lineage>
</organism>
<dbReference type="Pfam" id="PF00067">
    <property type="entry name" value="p450"/>
    <property type="match status" value="1"/>
</dbReference>
<dbReference type="EMBL" id="JABBWE010000002">
    <property type="protein sequence ID" value="KAG1806338.1"/>
    <property type="molecule type" value="Genomic_DNA"/>
</dbReference>
<dbReference type="RefSeq" id="XP_041166809.1">
    <property type="nucleotide sequence ID" value="XM_041308405.1"/>
</dbReference>
<protein>
    <submittedName>
        <fullName evidence="11">Cytochrome P450</fullName>
    </submittedName>
</protein>
<dbReference type="PRINTS" id="PR00385">
    <property type="entry name" value="P450"/>
</dbReference>
<proteinExistence type="inferred from homology"/>
<evidence type="ECO:0000256" key="5">
    <source>
        <dbReference type="ARBA" id="ARBA00022723"/>
    </source>
</evidence>
<keyword evidence="7 9" id="KW-0408">Iron</keyword>
<evidence type="ECO:0000256" key="6">
    <source>
        <dbReference type="ARBA" id="ARBA00023002"/>
    </source>
</evidence>
<feature type="binding site" description="axial binding residue" evidence="9">
    <location>
        <position position="434"/>
    </location>
    <ligand>
        <name>heme</name>
        <dbReference type="ChEBI" id="CHEBI:30413"/>
    </ligand>
    <ligandPart>
        <name>Fe</name>
        <dbReference type="ChEBI" id="CHEBI:18248"/>
    </ligandPart>
</feature>
<dbReference type="InterPro" id="IPR050364">
    <property type="entry name" value="Cytochrome_P450_fung"/>
</dbReference>
<evidence type="ECO:0000256" key="8">
    <source>
        <dbReference type="ARBA" id="ARBA00023033"/>
    </source>
</evidence>
<dbReference type="GO" id="GO:0020037">
    <property type="term" value="F:heme binding"/>
    <property type="evidence" value="ECO:0007669"/>
    <property type="project" value="InterPro"/>
</dbReference>
<comment type="similarity">
    <text evidence="3 10">Belongs to the cytochrome P450 family.</text>
</comment>
<reference evidence="11" key="1">
    <citation type="journal article" date="2020" name="New Phytol.">
        <title>Comparative genomics reveals dynamic genome evolution in host specialist ectomycorrhizal fungi.</title>
        <authorList>
            <person name="Lofgren L.A."/>
            <person name="Nguyen N.H."/>
            <person name="Vilgalys R."/>
            <person name="Ruytinx J."/>
            <person name="Liao H.L."/>
            <person name="Branco S."/>
            <person name="Kuo A."/>
            <person name="LaButti K."/>
            <person name="Lipzen A."/>
            <person name="Andreopoulos W."/>
            <person name="Pangilinan J."/>
            <person name="Riley R."/>
            <person name="Hundley H."/>
            <person name="Na H."/>
            <person name="Barry K."/>
            <person name="Grigoriev I.V."/>
            <person name="Stajich J.E."/>
            <person name="Kennedy P.G."/>
        </authorList>
    </citation>
    <scope>NUCLEOTIDE SEQUENCE</scope>
    <source>
        <strain evidence="11">S12</strain>
    </source>
</reference>
<keyword evidence="5 9" id="KW-0479">Metal-binding</keyword>
<accession>A0A9P7DYD6</accession>
<dbReference type="OrthoDB" id="1103324at2759"/>
<evidence type="ECO:0000256" key="1">
    <source>
        <dbReference type="ARBA" id="ARBA00001971"/>
    </source>
</evidence>
<dbReference type="GO" id="GO:0005506">
    <property type="term" value="F:iron ion binding"/>
    <property type="evidence" value="ECO:0007669"/>
    <property type="project" value="InterPro"/>
</dbReference>
<dbReference type="GeneID" id="64602169"/>
<evidence type="ECO:0000256" key="2">
    <source>
        <dbReference type="ARBA" id="ARBA00005179"/>
    </source>
</evidence>
<dbReference type="GO" id="GO:0016705">
    <property type="term" value="F:oxidoreductase activity, acting on paired donors, with incorporation or reduction of molecular oxygen"/>
    <property type="evidence" value="ECO:0007669"/>
    <property type="project" value="InterPro"/>
</dbReference>
<dbReference type="PANTHER" id="PTHR46300:SF7">
    <property type="entry name" value="P450, PUTATIVE (EUROFUNG)-RELATED"/>
    <property type="match status" value="1"/>
</dbReference>
<name>A0A9P7DYD6_9AGAM</name>
<comment type="caution">
    <text evidence="11">The sequence shown here is derived from an EMBL/GenBank/DDBJ whole genome shotgun (WGS) entry which is preliminary data.</text>
</comment>
<dbReference type="Proteomes" id="UP000719766">
    <property type="component" value="Unassembled WGS sequence"/>
</dbReference>
<dbReference type="PANTHER" id="PTHR46300">
    <property type="entry name" value="P450, PUTATIVE (EUROFUNG)-RELATED-RELATED"/>
    <property type="match status" value="1"/>
</dbReference>
<dbReference type="PRINTS" id="PR00463">
    <property type="entry name" value="EP450I"/>
</dbReference>
<keyword evidence="6 10" id="KW-0560">Oxidoreductase</keyword>
<sequence length="507" mass="56686">MLSTDILALGISCIIALGVASGLIRRRVYPLPLPPGPRSIPFLGNVLQLDTKRPWLTYTAWGKTYGNIIYCCILGIDLIIINSETIAKELLEKRSANYCTRPVIRTNELAGLGFATAMLPYGETLRRHRKIFHQVLKAEVSASYQEIYSRHANRLVINLLGATVTDDLQHRTEAYAGSVIVAVTYGDLAHDSYLTRAQELVDITKQIVTPEKAAMFTAFPFLEKLPFWCFGGAHSQMGRNRELSQQLLNEPFDEVKAQMANGTASHSLITDFLSQPHDDADEDTMKDVALTGYVAGMETTASVLHIFLLAMVLYPDVQARARAEIDQTVRHDKMPCLNDRASLPYLDAILCEVMRWYPVAPLGFAHATLDDDVYEGHFIPKGTTVMVNQWALSRNEDIFPDASRFDPSRHLTVDGKLKSPFINHFAFGYGRRICPGRWFAEYTMWTAIAAILAVLRIDHAKNSNGDRIEVKPKFTTGVGIQPEPFPCSFEIVSTAREGQIRAMMNSE</sequence>
<dbReference type="GO" id="GO:0004497">
    <property type="term" value="F:monooxygenase activity"/>
    <property type="evidence" value="ECO:0007669"/>
    <property type="project" value="UniProtKB-KW"/>
</dbReference>
<dbReference type="InterPro" id="IPR036396">
    <property type="entry name" value="Cyt_P450_sf"/>
</dbReference>
<evidence type="ECO:0000256" key="10">
    <source>
        <dbReference type="RuleBase" id="RU000461"/>
    </source>
</evidence>
<evidence type="ECO:0000256" key="4">
    <source>
        <dbReference type="ARBA" id="ARBA00022617"/>
    </source>
</evidence>
<dbReference type="InterPro" id="IPR002401">
    <property type="entry name" value="Cyt_P450_E_grp-I"/>
</dbReference>
<dbReference type="SUPFAM" id="SSF48264">
    <property type="entry name" value="Cytochrome P450"/>
    <property type="match status" value="1"/>
</dbReference>
<comment type="pathway">
    <text evidence="2">Secondary metabolite biosynthesis.</text>
</comment>
<evidence type="ECO:0000256" key="9">
    <source>
        <dbReference type="PIRSR" id="PIRSR602401-1"/>
    </source>
</evidence>
<keyword evidence="12" id="KW-1185">Reference proteome</keyword>
<dbReference type="CDD" id="cd11065">
    <property type="entry name" value="CYP64-like"/>
    <property type="match status" value="1"/>
</dbReference>
<dbReference type="PROSITE" id="PS00086">
    <property type="entry name" value="CYTOCHROME_P450"/>
    <property type="match status" value="1"/>
</dbReference>
<evidence type="ECO:0000313" key="11">
    <source>
        <dbReference type="EMBL" id="KAG1806338.1"/>
    </source>
</evidence>
<comment type="cofactor">
    <cofactor evidence="1 9">
        <name>heme</name>
        <dbReference type="ChEBI" id="CHEBI:30413"/>
    </cofactor>
</comment>
<dbReference type="InterPro" id="IPR001128">
    <property type="entry name" value="Cyt_P450"/>
</dbReference>
<dbReference type="AlphaFoldDB" id="A0A9P7DYD6"/>
<dbReference type="InterPro" id="IPR017972">
    <property type="entry name" value="Cyt_P450_CS"/>
</dbReference>